<dbReference type="InterPro" id="IPR030386">
    <property type="entry name" value="G_GB1_RHD3_dom"/>
</dbReference>
<organism evidence="7 8">
    <name type="scientific">Tribonema minus</name>
    <dbReference type="NCBI Taxonomy" id="303371"/>
    <lineage>
        <taxon>Eukaryota</taxon>
        <taxon>Sar</taxon>
        <taxon>Stramenopiles</taxon>
        <taxon>Ochrophyta</taxon>
        <taxon>PX clade</taxon>
        <taxon>Xanthophyceae</taxon>
        <taxon>Tribonematales</taxon>
        <taxon>Tribonemataceae</taxon>
        <taxon>Tribonema</taxon>
    </lineage>
</organism>
<evidence type="ECO:0000256" key="1">
    <source>
        <dbReference type="ARBA" id="ARBA00022741"/>
    </source>
</evidence>
<comment type="caution">
    <text evidence="7">The sequence shown here is derived from an EMBL/GenBank/DDBJ whole genome shotgun (WGS) entry which is preliminary data.</text>
</comment>
<dbReference type="Proteomes" id="UP000664859">
    <property type="component" value="Unassembled WGS sequence"/>
</dbReference>
<keyword evidence="1" id="KW-0547">Nucleotide-binding</keyword>
<accession>A0A836CGS0</accession>
<dbReference type="Gene3D" id="3.40.50.300">
    <property type="entry name" value="P-loop containing nucleotide triphosphate hydrolases"/>
    <property type="match status" value="1"/>
</dbReference>
<dbReference type="SUPFAM" id="SSF52540">
    <property type="entry name" value="P-loop containing nucleoside triphosphate hydrolases"/>
    <property type="match status" value="1"/>
</dbReference>
<proteinExistence type="inferred from homology"/>
<reference evidence="7" key="1">
    <citation type="submission" date="2021-02" db="EMBL/GenBank/DDBJ databases">
        <title>First Annotated Genome of the Yellow-green Alga Tribonema minus.</title>
        <authorList>
            <person name="Mahan K.M."/>
        </authorList>
    </citation>
    <scope>NUCLEOTIDE SEQUENCE</scope>
    <source>
        <strain evidence="7">UTEX B ZZ1240</strain>
    </source>
</reference>
<keyword evidence="2" id="KW-0378">Hydrolase</keyword>
<evidence type="ECO:0000313" key="8">
    <source>
        <dbReference type="Proteomes" id="UP000664859"/>
    </source>
</evidence>
<dbReference type="Pfam" id="PF02263">
    <property type="entry name" value="GBP"/>
    <property type="match status" value="1"/>
</dbReference>
<feature type="transmembrane region" description="Helical" evidence="5">
    <location>
        <begin position="513"/>
        <end position="530"/>
    </location>
</feature>
<comment type="similarity">
    <text evidence="4">Belongs to the TRAFAC class dynamin-like GTPase superfamily. GB1/RHD3 GTPase family.</text>
</comment>
<feature type="transmembrane region" description="Helical" evidence="5">
    <location>
        <begin position="475"/>
        <end position="493"/>
    </location>
</feature>
<dbReference type="Gene3D" id="1.20.58.420">
    <property type="entry name" value="AHSP"/>
    <property type="match status" value="1"/>
</dbReference>
<name>A0A836CGS0_9STRA</name>
<evidence type="ECO:0000256" key="4">
    <source>
        <dbReference type="PROSITE-ProRule" id="PRU01052"/>
    </source>
</evidence>
<evidence type="ECO:0000259" key="6">
    <source>
        <dbReference type="PROSITE" id="PS51715"/>
    </source>
</evidence>
<dbReference type="PROSITE" id="PS51715">
    <property type="entry name" value="G_GB1_RHD3"/>
    <property type="match status" value="1"/>
</dbReference>
<evidence type="ECO:0000256" key="3">
    <source>
        <dbReference type="ARBA" id="ARBA00023134"/>
    </source>
</evidence>
<evidence type="ECO:0000256" key="2">
    <source>
        <dbReference type="ARBA" id="ARBA00022801"/>
    </source>
</evidence>
<protein>
    <submittedName>
        <fullName evidence="7">Anti-viral guanylate-binding protein</fullName>
    </submittedName>
</protein>
<evidence type="ECO:0000313" key="7">
    <source>
        <dbReference type="EMBL" id="KAG5184944.1"/>
    </source>
</evidence>
<dbReference type="AlphaFoldDB" id="A0A836CGS0"/>
<dbReference type="SUPFAM" id="SSF48340">
    <property type="entry name" value="Interferon-induced guanylate-binding protein 1 (GBP1), C-terminal domain"/>
    <property type="match status" value="1"/>
</dbReference>
<feature type="domain" description="GB1/RHD3-type G" evidence="6">
    <location>
        <begin position="40"/>
        <end position="348"/>
    </location>
</feature>
<dbReference type="InterPro" id="IPR015894">
    <property type="entry name" value="Guanylate-bd_N"/>
</dbReference>
<dbReference type="GO" id="GO:0003924">
    <property type="term" value="F:GTPase activity"/>
    <property type="evidence" value="ECO:0007669"/>
    <property type="project" value="InterPro"/>
</dbReference>
<dbReference type="CDD" id="cd01851">
    <property type="entry name" value="GBP"/>
    <property type="match status" value="1"/>
</dbReference>
<dbReference type="PANTHER" id="PTHR10751">
    <property type="entry name" value="GUANYLATE BINDING PROTEIN"/>
    <property type="match status" value="1"/>
</dbReference>
<keyword evidence="5" id="KW-0472">Membrane</keyword>
<sequence>MAPDRAKPLRIVRTGDAQDNYSFTLEEENLALILSQVPDGMKVSVVSVVGAFRTGKSFLLSFFLRYLHADAETPADTLDWIKRDGEALREGNANLGVGQVTGGLQDPAGDSPLSFEWRGGQTRMTTGIWMWSEPFFRRAIGGETVAVLLVDTQGMFDNETSMGLTASIFGLSTLISSHQIYNVEKRIQEDHLQQLALFSEYGRMALAHKQDGADGGADASPSPAVVEPEEVEKPFQLLEFLVRDWQNFDDEDSISDMQKSMDNYLLEVIRDRDVKDLQETRDQIMACFEKVSCFGLCHPGMDVVKKNYDGSIDKIDATFRALLDAYVRRVFGNELEPKRIHGRYLTAPELSTYISAYVRLFHEGASFPEAKTLLEATSAANNSNAKFAALATYKSDMEGIAGPHSTCGYMQKAEFLQHHEECKSKAIALFNSIATMGRKAAVDACREELLVELASELERFEHVNESRRPFKDLEFFLVPMGIAAAAFVLRFFADASCSSWSTTCRRTADGLGHVYVAIFLFIAISSAGRIKQFIDHLRTVVPIILGNAAAGAGGGGQPMVMKKAQ</sequence>
<keyword evidence="5" id="KW-1133">Transmembrane helix</keyword>
<gene>
    <name evidence="7" type="ORF">JKP88DRAFT_262755</name>
</gene>
<evidence type="ECO:0000256" key="5">
    <source>
        <dbReference type="SAM" id="Phobius"/>
    </source>
</evidence>
<dbReference type="EMBL" id="JAFCMP010000146">
    <property type="protein sequence ID" value="KAG5184944.1"/>
    <property type="molecule type" value="Genomic_DNA"/>
</dbReference>
<dbReference type="InterPro" id="IPR036543">
    <property type="entry name" value="Guanylate-bd_C_sf"/>
</dbReference>
<dbReference type="GO" id="GO:0005525">
    <property type="term" value="F:GTP binding"/>
    <property type="evidence" value="ECO:0007669"/>
    <property type="project" value="UniProtKB-KW"/>
</dbReference>
<keyword evidence="5" id="KW-0812">Transmembrane</keyword>
<keyword evidence="3" id="KW-0342">GTP-binding</keyword>
<dbReference type="InterPro" id="IPR027417">
    <property type="entry name" value="P-loop_NTPase"/>
</dbReference>
<dbReference type="OrthoDB" id="7788754at2759"/>
<keyword evidence="8" id="KW-1185">Reference proteome</keyword>